<sequence>MIPKIPADPAERAERKANLLLASELLRGQAAVAVDDLGGRADGWAVRLMAWRNLLSNPIVLATLGGGAAFFAAGRGQRRSRVWRGLRWAWLAWRLFRQRG</sequence>
<dbReference type="EMBL" id="JBIGIA010000018">
    <property type="protein sequence ID" value="MFG6459101.1"/>
    <property type="molecule type" value="Genomic_DNA"/>
</dbReference>
<evidence type="ECO:0000313" key="2">
    <source>
        <dbReference type="EMBL" id="MFG6459101.1"/>
    </source>
</evidence>
<accession>A0ABW7GBB0</accession>
<keyword evidence="3" id="KW-1185">Reference proteome</keyword>
<evidence type="ECO:0000313" key="3">
    <source>
        <dbReference type="Proteomes" id="UP001606305"/>
    </source>
</evidence>
<evidence type="ECO:0008006" key="4">
    <source>
        <dbReference type="Google" id="ProtNLM"/>
    </source>
</evidence>
<comment type="caution">
    <text evidence="2">The sequence shown here is derived from an EMBL/GenBank/DDBJ whole genome shotgun (WGS) entry which is preliminary data.</text>
</comment>
<dbReference type="Proteomes" id="UP001606305">
    <property type="component" value="Unassembled WGS sequence"/>
</dbReference>
<dbReference type="RefSeq" id="WP_394490748.1">
    <property type="nucleotide sequence ID" value="NZ_JBIGIA010000018.1"/>
</dbReference>
<keyword evidence="1" id="KW-1133">Transmembrane helix</keyword>
<organism evidence="2 3">
    <name type="scientific">Pelomonas nitida</name>
    <dbReference type="NCBI Taxonomy" id="3299027"/>
    <lineage>
        <taxon>Bacteria</taxon>
        <taxon>Pseudomonadati</taxon>
        <taxon>Pseudomonadota</taxon>
        <taxon>Betaproteobacteria</taxon>
        <taxon>Burkholderiales</taxon>
        <taxon>Sphaerotilaceae</taxon>
        <taxon>Roseateles</taxon>
    </lineage>
</organism>
<evidence type="ECO:0000256" key="1">
    <source>
        <dbReference type="SAM" id="Phobius"/>
    </source>
</evidence>
<keyword evidence="1" id="KW-0472">Membrane</keyword>
<keyword evidence="1" id="KW-0812">Transmembrane</keyword>
<name>A0ABW7GBB0_9BURK</name>
<gene>
    <name evidence="2" type="ORF">ACG00X_19890</name>
</gene>
<reference evidence="2 3" key="1">
    <citation type="submission" date="2024-09" db="EMBL/GenBank/DDBJ databases">
        <title>Novel species of the genus Pelomonas and Roseateles isolated from streams.</title>
        <authorList>
            <person name="Lu H."/>
        </authorList>
    </citation>
    <scope>NUCLEOTIDE SEQUENCE [LARGE SCALE GENOMIC DNA]</scope>
    <source>
        <strain evidence="2 3">BYS96W</strain>
    </source>
</reference>
<feature type="transmembrane region" description="Helical" evidence="1">
    <location>
        <begin position="54"/>
        <end position="74"/>
    </location>
</feature>
<protein>
    <recommendedName>
        <fullName evidence="4">YqjK-like protein</fullName>
    </recommendedName>
</protein>
<proteinExistence type="predicted"/>